<name>A0ABT6CMX9_9SPHN</name>
<evidence type="ECO:0000313" key="2">
    <source>
        <dbReference type="Proteomes" id="UP001222770"/>
    </source>
</evidence>
<dbReference type="Proteomes" id="UP001222770">
    <property type="component" value="Unassembled WGS sequence"/>
</dbReference>
<gene>
    <name evidence="1" type="ORF">POM99_18300</name>
</gene>
<evidence type="ECO:0000313" key="1">
    <source>
        <dbReference type="EMBL" id="MDF8335161.1"/>
    </source>
</evidence>
<dbReference type="EMBL" id="JAROCY010000022">
    <property type="protein sequence ID" value="MDF8335161.1"/>
    <property type="molecule type" value="Genomic_DNA"/>
</dbReference>
<accession>A0ABT6CMX9</accession>
<evidence type="ECO:0008006" key="3">
    <source>
        <dbReference type="Google" id="ProtNLM"/>
    </source>
</evidence>
<keyword evidence="2" id="KW-1185">Reference proteome</keyword>
<reference evidence="1 2" key="1">
    <citation type="submission" date="2023-03" db="EMBL/GenBank/DDBJ databases">
        <title>Novosphingobium cyanobacteriorum sp. nov., isolated from a eutrophic reservoir during the Microcystis bloom period.</title>
        <authorList>
            <person name="Kang M."/>
            <person name="Le V."/>
            <person name="Ko S.-R."/>
            <person name="Lee S.-A."/>
            <person name="Ahn C.-Y."/>
        </authorList>
    </citation>
    <scope>NUCLEOTIDE SEQUENCE [LARGE SCALE GENOMIC DNA]</scope>
    <source>
        <strain evidence="1 2">HBC54</strain>
    </source>
</reference>
<sequence>MDLKARFARLTGKHYAMLSAFASGQSITDYAIEQGVTLGSIKRRVRHVCTVLGITESQLIPTFEAWRRSDEDLAVRRTADLIRPLLANPEKLRRLRG</sequence>
<proteinExistence type="predicted"/>
<organism evidence="1 2">
    <name type="scientific">Novosphingobium cyanobacteriorum</name>
    <dbReference type="NCBI Taxonomy" id="3024215"/>
    <lineage>
        <taxon>Bacteria</taxon>
        <taxon>Pseudomonadati</taxon>
        <taxon>Pseudomonadota</taxon>
        <taxon>Alphaproteobacteria</taxon>
        <taxon>Sphingomonadales</taxon>
        <taxon>Sphingomonadaceae</taxon>
        <taxon>Novosphingobium</taxon>
    </lineage>
</organism>
<comment type="caution">
    <text evidence="1">The sequence shown here is derived from an EMBL/GenBank/DDBJ whole genome shotgun (WGS) entry which is preliminary data.</text>
</comment>
<dbReference type="RefSeq" id="WP_277280035.1">
    <property type="nucleotide sequence ID" value="NZ_JAROCY010000022.1"/>
</dbReference>
<protein>
    <recommendedName>
        <fullName evidence="3">Conjugal transfer protein TraJ</fullName>
    </recommendedName>
</protein>